<dbReference type="Pfam" id="PF03781">
    <property type="entry name" value="FGE-sulfatase"/>
    <property type="match status" value="1"/>
</dbReference>
<dbReference type="AlphaFoldDB" id="A0A0S6VRN7"/>
<dbReference type="PROSITE" id="PS50077">
    <property type="entry name" value="HEAT_REPEAT"/>
    <property type="match status" value="1"/>
</dbReference>
<evidence type="ECO:0000259" key="2">
    <source>
        <dbReference type="Pfam" id="PF03781"/>
    </source>
</evidence>
<proteinExistence type="predicted"/>
<name>A0A0S6VRN7_9BACT</name>
<dbReference type="InterPro" id="IPR016187">
    <property type="entry name" value="CTDL_fold"/>
</dbReference>
<dbReference type="EMBL" id="DF820455">
    <property type="protein sequence ID" value="GAK49874.1"/>
    <property type="molecule type" value="Genomic_DNA"/>
</dbReference>
<keyword evidence="1" id="KW-0677">Repeat</keyword>
<accession>A0A0S6VRN7</accession>
<dbReference type="Gene3D" id="1.25.10.10">
    <property type="entry name" value="Leucine-rich Repeat Variant"/>
    <property type="match status" value="2"/>
</dbReference>
<dbReference type="Pfam" id="PF13646">
    <property type="entry name" value="HEAT_2"/>
    <property type="match status" value="1"/>
</dbReference>
<dbReference type="STRING" id="1499966.U14_01098"/>
<dbReference type="InterPro" id="IPR000357">
    <property type="entry name" value="HEAT"/>
</dbReference>
<evidence type="ECO:0000256" key="1">
    <source>
        <dbReference type="ARBA" id="ARBA00022737"/>
    </source>
</evidence>
<evidence type="ECO:0000313" key="3">
    <source>
        <dbReference type="EMBL" id="GAK49874.1"/>
    </source>
</evidence>
<sequence length="609" mass="68051">MRAIGTEREKVFRLLQHIRGLSASPEAILTSCPCVIAANISAIATKKLKVYLEQAGATVAIRQYHPSAPKSLPASFPSDTPPHAIPRPVVSVTGNDQPMPTKQAVPIPDGAAQISPLHRQSSNSPASAISLKRSVGELTKALQNGDWTIREAALLELSLTPSNGVVQHIIKALRDDVWHVRCTALDVLSKIGSASALKDMVKCLSDDVWHVRYCAVGALRGMESNRTIKPLVFALHDENWQIRQRVTQVLGELRSQRALPALVATLQDEVWQVRESAVWALGQLRSEKSIKALSRALIDPNWHVRSMAVSALWQIGSEQAFEPLLHALHDDDWMVHWKAAYALGKIATPAILPILTRLEQQKNAFLQSISRDILKTLDIVTIPQAQTPIRLEYRSEDTFANMCYIAPGHFIMGRENGSPNASPEQSVYLDGFFIDMHEVTNAQYKRFDPNHSYPDGMEAFPVVNITWDEANAYARWIGKRLPTEAEWEKASRGTDGRTFPWGSEFDHTRCNTQESGVHHLTPVSQYPSGISPFGVYDMTGNVLEWTADRYKPYAWSQHQSPDYDEDFIVLRGGSWIHPEYQSTCTTRLYAPADNRSNFIGFRCAKDFTS</sequence>
<dbReference type="Pfam" id="PF03130">
    <property type="entry name" value="HEAT_PBS"/>
    <property type="match status" value="1"/>
</dbReference>
<dbReference type="SMART" id="SM00567">
    <property type="entry name" value="EZ_HEAT"/>
    <property type="match status" value="7"/>
</dbReference>
<feature type="domain" description="Sulfatase-modifying factor enzyme-like" evidence="2">
    <location>
        <begin position="400"/>
        <end position="605"/>
    </location>
</feature>
<dbReference type="GO" id="GO:0120147">
    <property type="term" value="F:formylglycine-generating oxidase activity"/>
    <property type="evidence" value="ECO:0007669"/>
    <property type="project" value="TreeGrafter"/>
</dbReference>
<gene>
    <name evidence="3" type="ORF">U14_01098</name>
</gene>
<dbReference type="InterPro" id="IPR016024">
    <property type="entry name" value="ARM-type_fold"/>
</dbReference>
<dbReference type="PANTHER" id="PTHR23150:SF19">
    <property type="entry name" value="FORMYLGLYCINE-GENERATING ENZYME"/>
    <property type="match status" value="1"/>
</dbReference>
<reference evidence="3" key="1">
    <citation type="journal article" date="2015" name="PeerJ">
        <title>First genomic representation of candidate bacterial phylum KSB3 points to enhanced environmental sensing as a trigger of wastewater bulking.</title>
        <authorList>
            <person name="Sekiguchi Y."/>
            <person name="Ohashi A."/>
            <person name="Parks D.H."/>
            <person name="Yamauchi T."/>
            <person name="Tyson G.W."/>
            <person name="Hugenholtz P."/>
        </authorList>
    </citation>
    <scope>NUCLEOTIDE SEQUENCE [LARGE SCALE GENOMIC DNA]</scope>
</reference>
<dbReference type="InterPro" id="IPR021133">
    <property type="entry name" value="HEAT_type_2"/>
</dbReference>
<dbReference type="InterPro" id="IPR051043">
    <property type="entry name" value="Sulfatase_Mod_Factor_Kinase"/>
</dbReference>
<protein>
    <recommendedName>
        <fullName evidence="2">Sulfatase-modifying factor enzyme-like domain-containing protein</fullName>
    </recommendedName>
</protein>
<dbReference type="InterPro" id="IPR042095">
    <property type="entry name" value="SUMF_sf"/>
</dbReference>
<keyword evidence="4" id="KW-1185">Reference proteome</keyword>
<dbReference type="PANTHER" id="PTHR23150">
    <property type="entry name" value="SULFATASE MODIFYING FACTOR 1, 2"/>
    <property type="match status" value="1"/>
</dbReference>
<dbReference type="SUPFAM" id="SSF48371">
    <property type="entry name" value="ARM repeat"/>
    <property type="match status" value="1"/>
</dbReference>
<dbReference type="InterPro" id="IPR005532">
    <property type="entry name" value="SUMF_dom"/>
</dbReference>
<evidence type="ECO:0000313" key="4">
    <source>
        <dbReference type="Proteomes" id="UP000030700"/>
    </source>
</evidence>
<dbReference type="Proteomes" id="UP000030700">
    <property type="component" value="Unassembled WGS sequence"/>
</dbReference>
<dbReference type="Pfam" id="PF02985">
    <property type="entry name" value="HEAT"/>
    <property type="match status" value="1"/>
</dbReference>
<dbReference type="InterPro" id="IPR004155">
    <property type="entry name" value="PBS_lyase_HEAT"/>
</dbReference>
<organism evidence="3">
    <name type="scientific">Candidatus Moduliflexus flocculans</name>
    <dbReference type="NCBI Taxonomy" id="1499966"/>
    <lineage>
        <taxon>Bacteria</taxon>
        <taxon>Candidatus Moduliflexota</taxon>
        <taxon>Candidatus Moduliflexia</taxon>
        <taxon>Candidatus Moduliflexales</taxon>
        <taxon>Candidatus Moduliflexaceae</taxon>
    </lineage>
</organism>
<dbReference type="HOGENOM" id="CLU_424938_0_0_0"/>
<dbReference type="Gene3D" id="3.90.1580.10">
    <property type="entry name" value="paralog of FGE (formylglycine-generating enzyme)"/>
    <property type="match status" value="1"/>
</dbReference>
<dbReference type="SUPFAM" id="SSF56436">
    <property type="entry name" value="C-type lectin-like"/>
    <property type="match status" value="1"/>
</dbReference>
<dbReference type="InterPro" id="IPR011989">
    <property type="entry name" value="ARM-like"/>
</dbReference>